<dbReference type="Proteomes" id="UP000484255">
    <property type="component" value="Unassembled WGS sequence"/>
</dbReference>
<gene>
    <name evidence="1" type="ORF">G3A44_11510</name>
</gene>
<sequence length="60" mass="6441">MNLSQQTPGVCHPAARCLGNTDRFDSLSPALRMALQEFNGGYFLKLLVHITGIGTPLPTA</sequence>
<accession>A0A7C9PI72</accession>
<proteinExistence type="predicted"/>
<reference evidence="1 2" key="1">
    <citation type="submission" date="2020-02" db="EMBL/GenBank/DDBJ databases">
        <title>Ideonella bacterium strain TBM-1.</title>
        <authorList>
            <person name="Chen W.-M."/>
        </authorList>
    </citation>
    <scope>NUCLEOTIDE SEQUENCE [LARGE SCALE GENOMIC DNA]</scope>
    <source>
        <strain evidence="1 2">TBM-1</strain>
    </source>
</reference>
<dbReference type="AlphaFoldDB" id="A0A7C9PI72"/>
<evidence type="ECO:0000313" key="2">
    <source>
        <dbReference type="Proteomes" id="UP000484255"/>
    </source>
</evidence>
<dbReference type="EMBL" id="JAAGOH010000012">
    <property type="protein sequence ID" value="NDY91812.1"/>
    <property type="molecule type" value="Genomic_DNA"/>
</dbReference>
<evidence type="ECO:0000313" key="1">
    <source>
        <dbReference type="EMBL" id="NDY91812.1"/>
    </source>
</evidence>
<keyword evidence="2" id="KW-1185">Reference proteome</keyword>
<name>A0A7C9PI72_9BURK</name>
<organism evidence="1 2">
    <name type="scientific">Ideonella livida</name>
    <dbReference type="NCBI Taxonomy" id="2707176"/>
    <lineage>
        <taxon>Bacteria</taxon>
        <taxon>Pseudomonadati</taxon>
        <taxon>Pseudomonadota</taxon>
        <taxon>Betaproteobacteria</taxon>
        <taxon>Burkholderiales</taxon>
        <taxon>Sphaerotilaceae</taxon>
        <taxon>Ideonella</taxon>
    </lineage>
</organism>
<protein>
    <submittedName>
        <fullName evidence="1">Uncharacterized protein</fullName>
    </submittedName>
</protein>
<dbReference type="RefSeq" id="WP_163457665.1">
    <property type="nucleotide sequence ID" value="NZ_JAAGOH010000012.1"/>
</dbReference>
<comment type="caution">
    <text evidence="1">The sequence shown here is derived from an EMBL/GenBank/DDBJ whole genome shotgun (WGS) entry which is preliminary data.</text>
</comment>